<dbReference type="Pfam" id="PF07927">
    <property type="entry name" value="HicA_toxin"/>
    <property type="match status" value="1"/>
</dbReference>
<evidence type="ECO:0000256" key="3">
    <source>
        <dbReference type="ARBA" id="ARBA00022722"/>
    </source>
</evidence>
<evidence type="ECO:0000256" key="5">
    <source>
        <dbReference type="ARBA" id="ARBA00022801"/>
    </source>
</evidence>
<comment type="caution">
    <text evidence="8">The sequence shown here is derived from an EMBL/GenBank/DDBJ whole genome shotgun (WGS) entry which is preliminary data.</text>
</comment>
<keyword evidence="3" id="KW-0540">Nuclease</keyword>
<evidence type="ECO:0000256" key="2">
    <source>
        <dbReference type="ARBA" id="ARBA00022649"/>
    </source>
</evidence>
<evidence type="ECO:0000256" key="7">
    <source>
        <dbReference type="ARBA" id="ARBA00023016"/>
    </source>
</evidence>
<dbReference type="GO" id="GO:0003729">
    <property type="term" value="F:mRNA binding"/>
    <property type="evidence" value="ECO:0007669"/>
    <property type="project" value="InterPro"/>
</dbReference>
<dbReference type="AlphaFoldDB" id="A0A8B4S1U2"/>
<dbReference type="GO" id="GO:0016787">
    <property type="term" value="F:hydrolase activity"/>
    <property type="evidence" value="ECO:0007669"/>
    <property type="project" value="UniProtKB-KW"/>
</dbReference>
<name>A0A8B4S1U2_COMTE</name>
<organism evidence="8 9">
    <name type="scientific">Comamonas testosteroni</name>
    <name type="common">Pseudomonas testosteroni</name>
    <dbReference type="NCBI Taxonomy" id="285"/>
    <lineage>
        <taxon>Bacteria</taxon>
        <taxon>Pseudomonadati</taxon>
        <taxon>Pseudomonadota</taxon>
        <taxon>Betaproteobacteria</taxon>
        <taxon>Burkholderiales</taxon>
        <taxon>Comamonadaceae</taxon>
        <taxon>Comamonas</taxon>
    </lineage>
</organism>
<evidence type="ECO:0000313" key="8">
    <source>
        <dbReference type="EMBL" id="SUY77132.1"/>
    </source>
</evidence>
<dbReference type="RefSeq" id="WP_370511089.1">
    <property type="nucleotide sequence ID" value="NZ_BBJZ01000010.1"/>
</dbReference>
<dbReference type="EMBL" id="UFXL01000001">
    <property type="protein sequence ID" value="SUY77132.1"/>
    <property type="molecule type" value="Genomic_DNA"/>
</dbReference>
<dbReference type="Proteomes" id="UP000255070">
    <property type="component" value="Unassembled WGS sequence"/>
</dbReference>
<reference evidence="8 9" key="1">
    <citation type="submission" date="2018-06" db="EMBL/GenBank/DDBJ databases">
        <authorList>
            <consortium name="Pathogen Informatics"/>
            <person name="Doyle S."/>
        </authorList>
    </citation>
    <scope>NUCLEOTIDE SEQUENCE [LARGE SCALE GENOMIC DNA]</scope>
    <source>
        <strain evidence="8 9">NCTC10698</strain>
    </source>
</reference>
<dbReference type="InterPro" id="IPR038570">
    <property type="entry name" value="HicA_sf"/>
</dbReference>
<dbReference type="SUPFAM" id="SSF54786">
    <property type="entry name" value="YcfA/nrd intein domain"/>
    <property type="match status" value="1"/>
</dbReference>
<comment type="similarity">
    <text evidence="1">Belongs to the HicA mRNA interferase family.</text>
</comment>
<evidence type="ECO:0000256" key="1">
    <source>
        <dbReference type="ARBA" id="ARBA00006620"/>
    </source>
</evidence>
<keyword evidence="5 8" id="KW-0378">Hydrolase</keyword>
<sequence length="79" mass="9344">MLALTKHFCLYSHHRNKRKVVVKISEFKRWLEAQGVRVENGTNHWRLYHNGKTSTLPRHPSKELKEGTRRAILKQLGIN</sequence>
<keyword evidence="4" id="KW-0255">Endonuclease</keyword>
<dbReference type="GeneID" id="63999854"/>
<evidence type="ECO:0000256" key="6">
    <source>
        <dbReference type="ARBA" id="ARBA00022884"/>
    </source>
</evidence>
<protein>
    <submittedName>
        <fullName evidence="8">Probable mRNA interferase HicA</fullName>
        <ecNumber evidence="8">3.1.-.-</ecNumber>
    </submittedName>
</protein>
<evidence type="ECO:0000256" key="4">
    <source>
        <dbReference type="ARBA" id="ARBA00022759"/>
    </source>
</evidence>
<dbReference type="Gene3D" id="3.30.920.30">
    <property type="entry name" value="Hypothetical protein"/>
    <property type="match status" value="1"/>
</dbReference>
<dbReference type="EC" id="3.1.-.-" evidence="8"/>
<proteinExistence type="inferred from homology"/>
<dbReference type="InterPro" id="IPR012933">
    <property type="entry name" value="HicA_mRNA_interferase"/>
</dbReference>
<keyword evidence="7" id="KW-0346">Stress response</keyword>
<keyword evidence="9" id="KW-1185">Reference proteome</keyword>
<accession>A0A8B4S1U2</accession>
<evidence type="ECO:0000313" key="9">
    <source>
        <dbReference type="Proteomes" id="UP000255070"/>
    </source>
</evidence>
<dbReference type="GO" id="GO:0004519">
    <property type="term" value="F:endonuclease activity"/>
    <property type="evidence" value="ECO:0007669"/>
    <property type="project" value="UniProtKB-KW"/>
</dbReference>
<keyword evidence="6" id="KW-0694">RNA-binding</keyword>
<gene>
    <name evidence="8" type="primary">hicA</name>
    <name evidence="8" type="ORF">NCTC10698_02022</name>
</gene>
<keyword evidence="2" id="KW-1277">Toxin-antitoxin system</keyword>